<evidence type="ECO:0000256" key="4">
    <source>
        <dbReference type="SAM" id="MobiDB-lite"/>
    </source>
</evidence>
<keyword evidence="2 3" id="KW-0238">DNA-binding</keyword>
<keyword evidence="2 3" id="KW-0539">Nucleus</keyword>
<dbReference type="Gene3D" id="1.10.10.60">
    <property type="entry name" value="Homeodomain-like"/>
    <property type="match status" value="1"/>
</dbReference>
<sequence>MLYSLSDRGVSSVPAPSRPVTNFSISRILGLENSEIRQDTPSTAVFNEHRRISIQAPSTEHSRSDNSSRSSPNYSSNSDCDSEHDQLPTPSERVAKKKRQRTTFSLFEVWELERVFKRQPYLMPEDEKELIQSLGITARSLRYWFQNRRAKSRREGRKVLSECQRNSLDQFGRLPKTSVQPPSNPWIQAEKMSYTEVNKHSAKLNTRSGLILVNHRHLSIKSDQPRCRSPSLVPMLRPYQLKRRLLAPTRPLYSRDFHRYQPY</sequence>
<dbReference type="SMART" id="SM00389">
    <property type="entry name" value="HOX"/>
    <property type="match status" value="1"/>
</dbReference>
<dbReference type="PROSITE" id="PS50071">
    <property type="entry name" value="HOMEOBOX_2"/>
    <property type="match status" value="1"/>
</dbReference>
<feature type="domain" description="Homeobox" evidence="5">
    <location>
        <begin position="95"/>
        <end position="155"/>
    </location>
</feature>
<dbReference type="EMBL" id="RCHS01000749">
    <property type="protein sequence ID" value="RMX57065.1"/>
    <property type="molecule type" value="Genomic_DNA"/>
</dbReference>
<feature type="region of interest" description="Disordered" evidence="4">
    <location>
        <begin position="40"/>
        <end position="98"/>
    </location>
</feature>
<protein>
    <recommendedName>
        <fullName evidence="5">Homeobox domain-containing protein</fullName>
    </recommendedName>
</protein>
<evidence type="ECO:0000256" key="1">
    <source>
        <dbReference type="ARBA" id="ARBA00004123"/>
    </source>
</evidence>
<proteinExistence type="predicted"/>
<dbReference type="GO" id="GO:0000978">
    <property type="term" value="F:RNA polymerase II cis-regulatory region sequence-specific DNA binding"/>
    <property type="evidence" value="ECO:0007669"/>
    <property type="project" value="TreeGrafter"/>
</dbReference>
<dbReference type="SUPFAM" id="SSF46689">
    <property type="entry name" value="Homeodomain-like"/>
    <property type="match status" value="1"/>
</dbReference>
<organism evidence="6 7">
    <name type="scientific">Pocillopora damicornis</name>
    <name type="common">Cauliflower coral</name>
    <name type="synonym">Millepora damicornis</name>
    <dbReference type="NCBI Taxonomy" id="46731"/>
    <lineage>
        <taxon>Eukaryota</taxon>
        <taxon>Metazoa</taxon>
        <taxon>Cnidaria</taxon>
        <taxon>Anthozoa</taxon>
        <taxon>Hexacorallia</taxon>
        <taxon>Scleractinia</taxon>
        <taxon>Astrocoeniina</taxon>
        <taxon>Pocilloporidae</taxon>
        <taxon>Pocillopora</taxon>
    </lineage>
</organism>
<accession>A0A3M6UTV6</accession>
<dbReference type="PANTHER" id="PTHR24340">
    <property type="entry name" value="HOMEOBOX PROTEIN NKX"/>
    <property type="match status" value="1"/>
</dbReference>
<dbReference type="InterPro" id="IPR009057">
    <property type="entry name" value="Homeodomain-like_sf"/>
</dbReference>
<dbReference type="Proteomes" id="UP000275408">
    <property type="component" value="Unassembled WGS sequence"/>
</dbReference>
<evidence type="ECO:0000259" key="5">
    <source>
        <dbReference type="PROSITE" id="PS50071"/>
    </source>
</evidence>
<dbReference type="GO" id="GO:0000981">
    <property type="term" value="F:DNA-binding transcription factor activity, RNA polymerase II-specific"/>
    <property type="evidence" value="ECO:0007669"/>
    <property type="project" value="TreeGrafter"/>
</dbReference>
<evidence type="ECO:0000313" key="6">
    <source>
        <dbReference type="EMBL" id="RMX57065.1"/>
    </source>
</evidence>
<gene>
    <name evidence="6" type="ORF">pdam_00006157</name>
</gene>
<evidence type="ECO:0000256" key="2">
    <source>
        <dbReference type="PROSITE-ProRule" id="PRU00108"/>
    </source>
</evidence>
<keyword evidence="2 3" id="KW-0371">Homeobox</keyword>
<keyword evidence="7" id="KW-1185">Reference proteome</keyword>
<dbReference type="AlphaFoldDB" id="A0A3M6UTV6"/>
<evidence type="ECO:0000313" key="7">
    <source>
        <dbReference type="Proteomes" id="UP000275408"/>
    </source>
</evidence>
<comment type="subcellular location">
    <subcellularLocation>
        <location evidence="1 2 3">Nucleus</location>
    </subcellularLocation>
</comment>
<dbReference type="OrthoDB" id="5976788at2759"/>
<dbReference type="InterPro" id="IPR001356">
    <property type="entry name" value="HD"/>
</dbReference>
<dbReference type="GO" id="GO:0030154">
    <property type="term" value="P:cell differentiation"/>
    <property type="evidence" value="ECO:0007669"/>
    <property type="project" value="TreeGrafter"/>
</dbReference>
<name>A0A3M6UTV6_POCDA</name>
<comment type="caution">
    <text evidence="6">The sequence shown here is derived from an EMBL/GenBank/DDBJ whole genome shotgun (WGS) entry which is preliminary data.</text>
</comment>
<dbReference type="GO" id="GO:0005634">
    <property type="term" value="C:nucleus"/>
    <property type="evidence" value="ECO:0007669"/>
    <property type="project" value="UniProtKB-SubCell"/>
</dbReference>
<evidence type="ECO:0000256" key="3">
    <source>
        <dbReference type="RuleBase" id="RU000682"/>
    </source>
</evidence>
<dbReference type="CDD" id="cd00086">
    <property type="entry name" value="homeodomain"/>
    <property type="match status" value="1"/>
</dbReference>
<feature type="compositionally biased region" description="Low complexity" evidence="4">
    <location>
        <begin position="67"/>
        <end position="79"/>
    </location>
</feature>
<reference evidence="6 7" key="1">
    <citation type="journal article" date="2018" name="Sci. Rep.">
        <title>Comparative analysis of the Pocillopora damicornis genome highlights role of immune system in coral evolution.</title>
        <authorList>
            <person name="Cunning R."/>
            <person name="Bay R.A."/>
            <person name="Gillette P."/>
            <person name="Baker A.C."/>
            <person name="Traylor-Knowles N."/>
        </authorList>
    </citation>
    <scope>NUCLEOTIDE SEQUENCE [LARGE SCALE GENOMIC DNA]</scope>
    <source>
        <strain evidence="6">RSMAS</strain>
        <tissue evidence="6">Whole animal</tissue>
    </source>
</reference>
<feature type="DNA-binding region" description="Homeobox" evidence="2">
    <location>
        <begin position="97"/>
        <end position="156"/>
    </location>
</feature>
<dbReference type="Pfam" id="PF00046">
    <property type="entry name" value="Homeodomain"/>
    <property type="match status" value="1"/>
</dbReference>
<dbReference type="InterPro" id="IPR050394">
    <property type="entry name" value="Homeobox_NK-like"/>
</dbReference>